<proteinExistence type="inferred from homology"/>
<dbReference type="Pfam" id="PF00233">
    <property type="entry name" value="PDEase_I"/>
    <property type="match status" value="1"/>
</dbReference>
<dbReference type="PRINTS" id="PR00387">
    <property type="entry name" value="PDIESTERASE1"/>
</dbReference>
<organism evidence="13 14">
    <name type="scientific">Nasonia vitripennis</name>
    <name type="common">Parasitic wasp</name>
    <dbReference type="NCBI Taxonomy" id="7425"/>
    <lineage>
        <taxon>Eukaryota</taxon>
        <taxon>Metazoa</taxon>
        <taxon>Ecdysozoa</taxon>
        <taxon>Arthropoda</taxon>
        <taxon>Hexapoda</taxon>
        <taxon>Insecta</taxon>
        <taxon>Pterygota</taxon>
        <taxon>Neoptera</taxon>
        <taxon>Endopterygota</taxon>
        <taxon>Hymenoptera</taxon>
        <taxon>Apocrita</taxon>
        <taxon>Proctotrupomorpha</taxon>
        <taxon>Chalcidoidea</taxon>
        <taxon>Pteromalidae</taxon>
        <taxon>Pteromalinae</taxon>
        <taxon>Nasonia</taxon>
    </lineage>
</organism>
<feature type="binding site" evidence="9">
    <location>
        <position position="332"/>
    </location>
    <ligand>
        <name>Zn(2+)</name>
        <dbReference type="ChEBI" id="CHEBI:29105"/>
        <label>2</label>
    </ligand>
</feature>
<dbReference type="EC" id="3.1.4.-" evidence="10"/>
<dbReference type="PROSITE" id="PS00126">
    <property type="entry name" value="PDEASE_I_1"/>
    <property type="match status" value="1"/>
</dbReference>
<dbReference type="InterPro" id="IPR003607">
    <property type="entry name" value="HD/PDEase_dom"/>
</dbReference>
<evidence type="ECO:0000313" key="13">
    <source>
        <dbReference type="EnsemblMetazoa" id="XP_031788931"/>
    </source>
</evidence>
<feature type="binding site" evidence="8">
    <location>
        <position position="441"/>
    </location>
    <ligand>
        <name>AMP</name>
        <dbReference type="ChEBI" id="CHEBI:456215"/>
    </ligand>
</feature>
<dbReference type="CTD" id="32233"/>
<dbReference type="GO" id="GO:0046872">
    <property type="term" value="F:metal ion binding"/>
    <property type="evidence" value="ECO:0007669"/>
    <property type="project" value="UniProtKB-KW"/>
</dbReference>
<dbReference type="GeneID" id="100116395"/>
<feature type="binding site" evidence="9">
    <location>
        <position position="295"/>
    </location>
    <ligand>
        <name>Zn(2+)</name>
        <dbReference type="ChEBI" id="CHEBI:29105"/>
        <label>1</label>
    </ligand>
</feature>
<reference evidence="13" key="1">
    <citation type="submission" date="2021-01" db="UniProtKB">
        <authorList>
            <consortium name="EnsemblMetazoa"/>
        </authorList>
    </citation>
    <scope>IDENTIFICATION</scope>
</reference>
<comment type="cofactor">
    <cofactor evidence="10">
        <name>a divalent metal cation</name>
        <dbReference type="ChEBI" id="CHEBI:60240"/>
    </cofactor>
    <text evidence="10">Binds 2 divalent metal cations per subunit. Site 1 may preferentially bind zinc ions, while site 2 has a preference for magnesium and/or manganese ions.</text>
</comment>
<evidence type="ECO:0000256" key="4">
    <source>
        <dbReference type="ARBA" id="ARBA00022801"/>
    </source>
</evidence>
<evidence type="ECO:0000256" key="7">
    <source>
        <dbReference type="PIRSR" id="PIRSR623088-1"/>
    </source>
</evidence>
<name>A0A7M7QLX5_NASVI</name>
<feature type="region of interest" description="Disordered" evidence="11">
    <location>
        <begin position="834"/>
        <end position="902"/>
    </location>
</feature>
<feature type="binding site" evidence="9">
    <location>
        <position position="441"/>
    </location>
    <ligand>
        <name>Zn(2+)</name>
        <dbReference type="ChEBI" id="CHEBI:29105"/>
        <label>1</label>
    </ligand>
</feature>
<keyword evidence="3 9" id="KW-0479">Metal-binding</keyword>
<sequence length="902" mass="102837">MVSFQALIATVNTLTYTLSLAIGRKLLASDLIRSQMQKSKTTFSVPISSFDSLCISENSIFFTTMGVLFITNSELFRCAAEAGPLDIVKLRKKDKIFNISPHLPGNKADDPYVLQVVCVHPAPLEIMETNQFHALEKRLTTLERELYDHKKAMCTAPCLALLELKRQVDSFKKKLETTEHLSWLGFCKQLPEPISSEACRRLQYRRKSDSIKRKVREKFLNICDIAVSVSAREWLRSPAFDARQWEDEELLLMLQTMFFELELPQKFNIPLSTLRNFIYEVYNNYNEVPFHNFRHCFCVAQMMYVMVCAVDLITKIGDLEVLVLIVSCICHDLDHPGYNNIYQINARTELALRYNDISPLENHHCSVAFHILEAPECNILASLQPETYRIVREGIIRCILATDMARHNEILAQFTDAVPDFDYSSKVHINLLSMVLIKVADISNEARPMDVAEPWLDSLLQEFFKQSDAEKLEGLPVTPFMDRDKVTKPSSQCSFIGLVLLPLFEILGELFPELQVRCCCDDKFSPNNHKSFLSRLRNLTDRLSMSFDTKEPSIGKSEIYTTVKDLNKSITINNSSKCDKSLFSQPVRSTNIITTCKKCNLSKLHKKKELRESVGKVMVDHSSNNSDEARLMTLPKVKRSQDNKNKSWRTVFAKEKRPSMSLETLPAEDTILEIQPSSVRRHRRNLSNPEGKDYSSVSNNQSLQSKRDPTQNINFREIDIRPSMPEIFVDPINASCSSAIEDIDKVEIRRSSASMEDISKIIKQNEIGILDCSLVQQKSIECQQHTGSLDSMLNKDTTCKKEPVGFYASKFSQSQSKKTIPSFFSRLKSGINIDSPGNGNRSISKSGSIHEQQTGSWISSITSSFRPRRQGELLEQSQAQTRQQQQERQQPPVKSSSHEEIK</sequence>
<dbReference type="EnsemblMetazoa" id="XM_031933071">
    <property type="protein sequence ID" value="XP_031788931"/>
    <property type="gene ID" value="LOC100116395"/>
</dbReference>
<feature type="binding site" evidence="9">
    <location>
        <position position="331"/>
    </location>
    <ligand>
        <name>Zn(2+)</name>
        <dbReference type="ChEBI" id="CHEBI:29105"/>
        <label>1</label>
    </ligand>
</feature>
<dbReference type="InterPro" id="IPR023174">
    <property type="entry name" value="PDEase_CS"/>
</dbReference>
<feature type="compositionally biased region" description="Polar residues" evidence="11">
    <location>
        <begin position="835"/>
        <end position="865"/>
    </location>
</feature>
<dbReference type="RefSeq" id="XP_031788931.1">
    <property type="nucleotide sequence ID" value="XM_031933071.2"/>
</dbReference>
<dbReference type="InterPro" id="IPR023088">
    <property type="entry name" value="PDEase"/>
</dbReference>
<evidence type="ECO:0000256" key="6">
    <source>
        <dbReference type="ARBA" id="ARBA00061167"/>
    </source>
</evidence>
<accession>A0A7M7QLX5</accession>
<dbReference type="PROSITE" id="PS51845">
    <property type="entry name" value="PDEASE_I_2"/>
    <property type="match status" value="1"/>
</dbReference>
<evidence type="ECO:0000256" key="5">
    <source>
        <dbReference type="ARBA" id="ARBA00037913"/>
    </source>
</evidence>
<dbReference type="Gene3D" id="1.10.1300.10">
    <property type="entry name" value="3'5'-cyclic nucleotide phosphodiesterase, catalytic domain"/>
    <property type="match status" value="1"/>
</dbReference>
<feature type="active site" description="Proton donor" evidence="7">
    <location>
        <position position="291"/>
    </location>
</feature>
<feature type="binding site" evidence="9">
    <location>
        <position position="332"/>
    </location>
    <ligand>
        <name>Zn(2+)</name>
        <dbReference type="ChEBI" id="CHEBI:29105"/>
        <label>1</label>
    </ligand>
</feature>
<evidence type="ECO:0000256" key="1">
    <source>
        <dbReference type="ARBA" id="ARBA00000583"/>
    </source>
</evidence>
<dbReference type="InterPro" id="IPR002073">
    <property type="entry name" value="PDEase_catalytic_dom"/>
</dbReference>
<evidence type="ECO:0000256" key="9">
    <source>
        <dbReference type="PIRSR" id="PIRSR623088-3"/>
    </source>
</evidence>
<feature type="compositionally biased region" description="Low complexity" evidence="11">
    <location>
        <begin position="875"/>
        <end position="890"/>
    </location>
</feature>
<dbReference type="SMART" id="SM00471">
    <property type="entry name" value="HDc"/>
    <property type="match status" value="1"/>
</dbReference>
<dbReference type="Proteomes" id="UP000002358">
    <property type="component" value="Unassembled WGS sequence"/>
</dbReference>
<dbReference type="GO" id="GO:0047555">
    <property type="term" value="F:3',5'-cyclic-GMP phosphodiesterase activity"/>
    <property type="evidence" value="ECO:0007669"/>
    <property type="project" value="UniProtKB-EC"/>
</dbReference>
<feature type="binding site" evidence="8">
    <location>
        <begin position="291"/>
        <end position="295"/>
    </location>
    <ligand>
        <name>AMP</name>
        <dbReference type="ChEBI" id="CHEBI:456215"/>
    </ligand>
</feature>
<feature type="compositionally biased region" description="Polar residues" evidence="11">
    <location>
        <begin position="695"/>
        <end position="711"/>
    </location>
</feature>
<evidence type="ECO:0000256" key="3">
    <source>
        <dbReference type="ARBA" id="ARBA00022723"/>
    </source>
</evidence>
<keyword evidence="2" id="KW-0140">cGMP</keyword>
<dbReference type="PANTHER" id="PTHR11347">
    <property type="entry name" value="CYCLIC NUCLEOTIDE PHOSPHODIESTERASE"/>
    <property type="match status" value="1"/>
</dbReference>
<comment type="similarity">
    <text evidence="6">Belongs to the cyclic nucleotide phosphodiesterase family. PDE9 subfamily.</text>
</comment>
<keyword evidence="14" id="KW-1185">Reference proteome</keyword>
<feature type="binding site" evidence="8">
    <location>
        <position position="332"/>
    </location>
    <ligand>
        <name>AMP</name>
        <dbReference type="ChEBI" id="CHEBI:456215"/>
    </ligand>
</feature>
<feature type="domain" description="PDEase" evidence="12">
    <location>
        <begin position="215"/>
        <end position="557"/>
    </location>
</feature>
<dbReference type="SMR" id="A0A7M7QLX5"/>
<comment type="catalytic activity">
    <reaction evidence="1">
        <text>3',5'-cyclic GMP + H2O = GMP + H(+)</text>
        <dbReference type="Rhea" id="RHEA:16957"/>
        <dbReference type="ChEBI" id="CHEBI:15377"/>
        <dbReference type="ChEBI" id="CHEBI:15378"/>
        <dbReference type="ChEBI" id="CHEBI:57746"/>
        <dbReference type="ChEBI" id="CHEBI:58115"/>
        <dbReference type="EC" id="3.1.4.35"/>
    </reaction>
</comment>
<dbReference type="GO" id="GO:0007165">
    <property type="term" value="P:signal transduction"/>
    <property type="evidence" value="ECO:0007669"/>
    <property type="project" value="InterPro"/>
</dbReference>
<dbReference type="FunFam" id="1.10.1300.10:FF:000006">
    <property type="entry name" value="Phosphodiesterase 9A"/>
    <property type="match status" value="1"/>
</dbReference>
<evidence type="ECO:0000256" key="11">
    <source>
        <dbReference type="SAM" id="MobiDB-lite"/>
    </source>
</evidence>
<dbReference type="CDD" id="cd00077">
    <property type="entry name" value="HDc"/>
    <property type="match status" value="1"/>
</dbReference>
<dbReference type="AlphaFoldDB" id="A0A7M7QLX5"/>
<dbReference type="SUPFAM" id="SSF109604">
    <property type="entry name" value="HD-domain/PDEase-like"/>
    <property type="match status" value="1"/>
</dbReference>
<evidence type="ECO:0000259" key="12">
    <source>
        <dbReference type="PROSITE" id="PS51845"/>
    </source>
</evidence>
<feature type="binding site" evidence="8">
    <location>
        <position position="492"/>
    </location>
    <ligand>
        <name>AMP</name>
        <dbReference type="ChEBI" id="CHEBI:456215"/>
    </ligand>
</feature>
<dbReference type="InterPro" id="IPR036971">
    <property type="entry name" value="PDEase_catalytic_dom_sf"/>
</dbReference>
<protein>
    <recommendedName>
        <fullName evidence="10">Phosphodiesterase</fullName>
        <ecNumber evidence="10">3.1.4.-</ecNumber>
    </recommendedName>
</protein>
<evidence type="ECO:0000256" key="10">
    <source>
        <dbReference type="RuleBase" id="RU363067"/>
    </source>
</evidence>
<comment type="pathway">
    <text evidence="5">Purine metabolism; 3',5'-cyclic GMP degradation; GMP from 3',5'-cyclic GMP: step 1/1.</text>
</comment>
<evidence type="ECO:0000256" key="8">
    <source>
        <dbReference type="PIRSR" id="PIRSR623088-2"/>
    </source>
</evidence>
<feature type="region of interest" description="Disordered" evidence="11">
    <location>
        <begin position="675"/>
        <end position="711"/>
    </location>
</feature>
<evidence type="ECO:0000313" key="14">
    <source>
        <dbReference type="Proteomes" id="UP000002358"/>
    </source>
</evidence>
<evidence type="ECO:0000256" key="2">
    <source>
        <dbReference type="ARBA" id="ARBA00022535"/>
    </source>
</evidence>
<keyword evidence="4 10" id="KW-0378">Hydrolase</keyword>